<dbReference type="Pfam" id="PF13366">
    <property type="entry name" value="PDDEXK_3"/>
    <property type="match status" value="1"/>
</dbReference>
<dbReference type="InterPro" id="IPR026350">
    <property type="entry name" value="GxxExxY"/>
</dbReference>
<evidence type="ECO:0000313" key="2">
    <source>
        <dbReference type="Proteomes" id="UP000315648"/>
    </source>
</evidence>
<dbReference type="NCBIfam" id="TIGR04256">
    <property type="entry name" value="GxxExxY"/>
    <property type="match status" value="1"/>
</dbReference>
<dbReference type="Proteomes" id="UP000315648">
    <property type="component" value="Unassembled WGS sequence"/>
</dbReference>
<name>A0A556QKD4_9BACT</name>
<dbReference type="AlphaFoldDB" id="A0A556QKD4"/>
<keyword evidence="2" id="KW-1185">Reference proteome</keyword>
<accession>A0A556QKD4</accession>
<reference evidence="1 2" key="1">
    <citation type="submission" date="2019-07" db="EMBL/GenBank/DDBJ databases">
        <title>Description of 53C-WASEF.</title>
        <authorList>
            <person name="Pitt A."/>
            <person name="Hahn M.W."/>
        </authorList>
    </citation>
    <scope>NUCLEOTIDE SEQUENCE [LARGE SCALE GENOMIC DNA]</scope>
    <source>
        <strain evidence="1 2">53C-WASEF</strain>
    </source>
</reference>
<evidence type="ECO:0000313" key="1">
    <source>
        <dbReference type="EMBL" id="TSJ77089.1"/>
    </source>
</evidence>
<dbReference type="OrthoDB" id="9806869at2"/>
<comment type="caution">
    <text evidence="1">The sequence shown here is derived from an EMBL/GenBank/DDBJ whole genome shotgun (WGS) entry which is preliminary data.</text>
</comment>
<protein>
    <submittedName>
        <fullName evidence="1">GxxExxY protein</fullName>
    </submittedName>
</protein>
<proteinExistence type="predicted"/>
<organism evidence="1 2">
    <name type="scientific">Rariglobus hedericola</name>
    <dbReference type="NCBI Taxonomy" id="2597822"/>
    <lineage>
        <taxon>Bacteria</taxon>
        <taxon>Pseudomonadati</taxon>
        <taxon>Verrucomicrobiota</taxon>
        <taxon>Opitutia</taxon>
        <taxon>Opitutales</taxon>
        <taxon>Opitutaceae</taxon>
        <taxon>Rariglobus</taxon>
    </lineage>
</organism>
<gene>
    <name evidence="1" type="ORF">FPL22_13380</name>
</gene>
<sequence length="133" mass="15117">MNQEEIGKAILDAAFTVHTKLGPGLLESVYEAALVRELIKRGFTVERQKPILVHYDDELLEEVAFRADLIVNHLVLIELKSVSEVTDLFKKITYNYLRLIPLQLGFIINFNEAHLKNGITRIVNGAEGKPTFR</sequence>
<dbReference type="EMBL" id="VMBG01000002">
    <property type="protein sequence ID" value="TSJ77089.1"/>
    <property type="molecule type" value="Genomic_DNA"/>
</dbReference>
<dbReference type="RefSeq" id="WP_144230910.1">
    <property type="nucleotide sequence ID" value="NZ_CBCRVV010000011.1"/>
</dbReference>